<dbReference type="GO" id="GO:0000287">
    <property type="term" value="F:magnesium ion binding"/>
    <property type="evidence" value="ECO:0007669"/>
    <property type="project" value="UniProtKB-UniRule"/>
</dbReference>
<dbReference type="PANTHER" id="PTHR30270">
    <property type="entry name" value="THIAMINE-MONOPHOSPHATE KINASE"/>
    <property type="match status" value="1"/>
</dbReference>
<keyword evidence="2" id="KW-0460">Magnesium</keyword>
<evidence type="ECO:0000313" key="6">
    <source>
        <dbReference type="Proteomes" id="UP000198773"/>
    </source>
</evidence>
<dbReference type="InterPro" id="IPR036676">
    <property type="entry name" value="PurM-like_C_sf"/>
</dbReference>
<dbReference type="Proteomes" id="UP000198773">
    <property type="component" value="Unassembled WGS sequence"/>
</dbReference>
<comment type="caution">
    <text evidence="2">Lacks conserved residue(s) required for the propagation of feature annotation.</text>
</comment>
<organism evidence="5 6">
    <name type="scientific">Alkalimonas amylolytica</name>
    <dbReference type="NCBI Taxonomy" id="152573"/>
    <lineage>
        <taxon>Bacteria</taxon>
        <taxon>Pseudomonadati</taxon>
        <taxon>Pseudomonadota</taxon>
        <taxon>Gammaproteobacteria</taxon>
        <taxon>Alkalimonas</taxon>
    </lineage>
</organism>
<feature type="binding site" evidence="2">
    <location>
        <position position="50"/>
    </location>
    <ligand>
        <name>Mg(2+)</name>
        <dbReference type="ChEBI" id="CHEBI:18420"/>
        <label>1</label>
    </ligand>
</feature>
<feature type="binding site" evidence="2">
    <location>
        <position position="49"/>
    </location>
    <ligand>
        <name>Mg(2+)</name>
        <dbReference type="ChEBI" id="CHEBI:18420"/>
        <label>4</label>
    </ligand>
</feature>
<dbReference type="GO" id="GO:0009229">
    <property type="term" value="P:thiamine diphosphate biosynthetic process"/>
    <property type="evidence" value="ECO:0007669"/>
    <property type="project" value="UniProtKB-UniRule"/>
</dbReference>
<feature type="binding site" evidence="2">
    <location>
        <position position="126"/>
    </location>
    <ligand>
        <name>Mg(2+)</name>
        <dbReference type="ChEBI" id="CHEBI:18420"/>
        <label>1</label>
    </ligand>
</feature>
<dbReference type="InterPro" id="IPR010918">
    <property type="entry name" value="PurM-like_C_dom"/>
</dbReference>
<dbReference type="GO" id="GO:0009030">
    <property type="term" value="F:thiamine-phosphate kinase activity"/>
    <property type="evidence" value="ECO:0007669"/>
    <property type="project" value="UniProtKB-UniRule"/>
</dbReference>
<keyword evidence="1 2" id="KW-0784">Thiamine biosynthesis</keyword>
<proteinExistence type="inferred from homology"/>
<dbReference type="GO" id="GO:0009228">
    <property type="term" value="P:thiamine biosynthetic process"/>
    <property type="evidence" value="ECO:0007669"/>
    <property type="project" value="UniProtKB-KW"/>
</dbReference>
<keyword evidence="2" id="KW-0808">Transferase</keyword>
<keyword evidence="2 5" id="KW-0418">Kinase</keyword>
<dbReference type="STRING" id="152573.SAMN04488051_108115"/>
<dbReference type="Pfam" id="PF00586">
    <property type="entry name" value="AIRS"/>
    <property type="match status" value="1"/>
</dbReference>
<reference evidence="5 6" key="1">
    <citation type="submission" date="2016-10" db="EMBL/GenBank/DDBJ databases">
        <authorList>
            <person name="de Groot N.N."/>
        </authorList>
    </citation>
    <scope>NUCLEOTIDE SEQUENCE [LARGE SCALE GENOMIC DNA]</scope>
    <source>
        <strain evidence="5 6">CGMCC 1.3430</strain>
    </source>
</reference>
<evidence type="ECO:0000259" key="3">
    <source>
        <dbReference type="Pfam" id="PF00586"/>
    </source>
</evidence>
<dbReference type="EC" id="2.7.4.16" evidence="2"/>
<feature type="binding site" evidence="2">
    <location>
        <position position="79"/>
    </location>
    <ligand>
        <name>Mg(2+)</name>
        <dbReference type="ChEBI" id="CHEBI:18420"/>
        <label>4</label>
    </ligand>
</feature>
<keyword evidence="2" id="KW-0067">ATP-binding</keyword>
<dbReference type="GO" id="GO:0005524">
    <property type="term" value="F:ATP binding"/>
    <property type="evidence" value="ECO:0007669"/>
    <property type="project" value="UniProtKB-UniRule"/>
</dbReference>
<evidence type="ECO:0000256" key="1">
    <source>
        <dbReference type="ARBA" id="ARBA00022977"/>
    </source>
</evidence>
<dbReference type="SUPFAM" id="SSF56042">
    <property type="entry name" value="PurM C-terminal domain-like"/>
    <property type="match status" value="1"/>
</dbReference>
<name>A0A1H4EZT6_ALKAM</name>
<comment type="similarity">
    <text evidence="2">Belongs to the thiamine-monophosphate kinase family.</text>
</comment>
<feature type="binding site" evidence="2">
    <location>
        <position position="218"/>
    </location>
    <ligand>
        <name>Mg(2+)</name>
        <dbReference type="ChEBI" id="CHEBI:18420"/>
        <label>5</label>
    </ligand>
</feature>
<dbReference type="AlphaFoldDB" id="A0A1H4EZT6"/>
<sequence length="327" mass="35297">MPAFSVMGEFEVIQRYFANSGRARKDTLIGVGDDGAVLQLREGYDLVVTTDTMVAGTHFFPDVDPRALGHKLVAVNISDLAAMGAEPAWLSLAMTLPKVEDPWLAAFADAFSETADYYDCQLVGGDTTRGPMTFTVVAKGQVPHGKMLTRRGAKVGDFIYVTGTLGDAGLGLRLCQGQVEVSKKHSAHILQRFHYPTARLAIGQALRTVASSAMDLSDGLYSDIQHLMHRSAVGASLDIERLPLSQALKDSCDRSTALALALSGGEDYELLFTVPESKKSMLDVLLSPYGVPVTCIGRITGAAGKLELRAGNEPFAYEHRGFEHFEK</sequence>
<feature type="binding site" evidence="2">
    <location>
        <position position="34"/>
    </location>
    <ligand>
        <name>Mg(2+)</name>
        <dbReference type="ChEBI" id="CHEBI:18420"/>
        <label>3</label>
    </ligand>
</feature>
<keyword evidence="6" id="KW-1185">Reference proteome</keyword>
<comment type="miscellaneous">
    <text evidence="2">Reaction mechanism of ThiL seems to utilize a direct, inline transfer of the gamma-phosphate of ATP to TMP rather than a phosphorylated enzyme intermediate.</text>
</comment>
<feature type="binding site" evidence="2">
    <location>
        <position position="51"/>
    </location>
    <ligand>
        <name>Mg(2+)</name>
        <dbReference type="ChEBI" id="CHEBI:18420"/>
        <label>1</label>
    </ligand>
</feature>
<dbReference type="NCBIfam" id="TIGR01379">
    <property type="entry name" value="thiL"/>
    <property type="match status" value="1"/>
</dbReference>
<comment type="function">
    <text evidence="2">Catalyzes the ATP-dependent phosphorylation of thiamine-monophosphate (TMP) to form thiamine-pyrophosphate (TPP), the active form of vitamin B1.</text>
</comment>
<feature type="binding site" evidence="2">
    <location>
        <position position="79"/>
    </location>
    <ligand>
        <name>Mg(2+)</name>
        <dbReference type="ChEBI" id="CHEBI:18420"/>
        <label>2</label>
    </ligand>
</feature>
<feature type="binding site" evidence="2">
    <location>
        <position position="34"/>
    </location>
    <ligand>
        <name>Mg(2+)</name>
        <dbReference type="ChEBI" id="CHEBI:18420"/>
        <label>4</label>
    </ligand>
</feature>
<feature type="binding site" evidence="2">
    <location>
        <position position="322"/>
    </location>
    <ligand>
        <name>substrate</name>
    </ligand>
</feature>
<dbReference type="Gene3D" id="3.90.650.10">
    <property type="entry name" value="PurM-like C-terminal domain"/>
    <property type="match status" value="1"/>
</dbReference>
<protein>
    <recommendedName>
        <fullName evidence="2">Thiamine-monophosphate kinase</fullName>
        <shortName evidence="2">TMP kinase</shortName>
        <shortName evidence="2">Thiamine-phosphate kinase</shortName>
        <ecNumber evidence="2">2.7.4.16</ecNumber>
    </recommendedName>
</protein>
<feature type="binding site" evidence="2">
    <location>
        <position position="58"/>
    </location>
    <ligand>
        <name>substrate</name>
    </ligand>
</feature>
<keyword evidence="2" id="KW-0479">Metal-binding</keyword>
<gene>
    <name evidence="2" type="primary">thiL</name>
    <name evidence="5" type="ORF">SAMN04488051_108115</name>
</gene>
<feature type="binding site" evidence="2">
    <location>
        <position position="79"/>
    </location>
    <ligand>
        <name>Mg(2+)</name>
        <dbReference type="ChEBI" id="CHEBI:18420"/>
        <label>3</label>
    </ligand>
</feature>
<dbReference type="InterPro" id="IPR036921">
    <property type="entry name" value="PurM-like_N_sf"/>
</dbReference>
<evidence type="ECO:0000256" key="2">
    <source>
        <dbReference type="HAMAP-Rule" id="MF_02128"/>
    </source>
</evidence>
<feature type="binding site" evidence="2">
    <location>
        <position position="51"/>
    </location>
    <ligand>
        <name>Mg(2+)</name>
        <dbReference type="ChEBI" id="CHEBI:18420"/>
        <label>2</label>
    </ligand>
</feature>
<dbReference type="PANTHER" id="PTHR30270:SF0">
    <property type="entry name" value="THIAMINE-MONOPHOSPHATE KINASE"/>
    <property type="match status" value="1"/>
</dbReference>
<accession>A0A1H4EZT6</accession>
<dbReference type="SUPFAM" id="SSF55326">
    <property type="entry name" value="PurM N-terminal domain-like"/>
    <property type="match status" value="1"/>
</dbReference>
<feature type="binding site" evidence="2">
    <location>
        <position position="266"/>
    </location>
    <ligand>
        <name>substrate</name>
    </ligand>
</feature>
<dbReference type="InterPro" id="IPR006283">
    <property type="entry name" value="ThiL-like"/>
</dbReference>
<dbReference type="Gene3D" id="3.30.1330.10">
    <property type="entry name" value="PurM-like, N-terminal domain"/>
    <property type="match status" value="1"/>
</dbReference>
<feature type="binding site" evidence="2">
    <location>
        <position position="215"/>
    </location>
    <ligand>
        <name>Mg(2+)</name>
        <dbReference type="ChEBI" id="CHEBI:18420"/>
        <label>3</label>
    </ligand>
</feature>
<evidence type="ECO:0000313" key="5">
    <source>
        <dbReference type="EMBL" id="SEA90544.1"/>
    </source>
</evidence>
<comment type="pathway">
    <text evidence="2">Cofactor biosynthesis; thiamine diphosphate biosynthesis; thiamine diphosphate from thiamine phosphate: step 1/1.</text>
</comment>
<feature type="binding site" evidence="2">
    <location>
        <position position="150"/>
    </location>
    <ligand>
        <name>ATP</name>
        <dbReference type="ChEBI" id="CHEBI:30616"/>
    </ligand>
</feature>
<dbReference type="InterPro" id="IPR016188">
    <property type="entry name" value="PurM-like_N"/>
</dbReference>
<dbReference type="PIRSF" id="PIRSF005303">
    <property type="entry name" value="Thiam_monoph_kin"/>
    <property type="match status" value="1"/>
</dbReference>
<feature type="domain" description="PurM-like N-terminal" evidence="3">
    <location>
        <begin position="32"/>
        <end position="141"/>
    </location>
</feature>
<comment type="catalytic activity">
    <reaction evidence="2">
        <text>thiamine phosphate + ATP = thiamine diphosphate + ADP</text>
        <dbReference type="Rhea" id="RHEA:15913"/>
        <dbReference type="ChEBI" id="CHEBI:30616"/>
        <dbReference type="ChEBI" id="CHEBI:37575"/>
        <dbReference type="ChEBI" id="CHEBI:58937"/>
        <dbReference type="ChEBI" id="CHEBI:456216"/>
        <dbReference type="EC" id="2.7.4.16"/>
    </reaction>
</comment>
<dbReference type="UniPathway" id="UPA00060">
    <property type="reaction ID" value="UER00142"/>
</dbReference>
<feature type="domain" description="PurM-like C-terminal" evidence="4">
    <location>
        <begin position="154"/>
        <end position="303"/>
    </location>
</feature>
<evidence type="ECO:0000259" key="4">
    <source>
        <dbReference type="Pfam" id="PF02769"/>
    </source>
</evidence>
<dbReference type="EMBL" id="FNRM01000008">
    <property type="protein sequence ID" value="SEA90544.1"/>
    <property type="molecule type" value="Genomic_DNA"/>
</dbReference>
<keyword evidence="2" id="KW-0547">Nucleotide-binding</keyword>
<dbReference type="CDD" id="cd02194">
    <property type="entry name" value="ThiL"/>
    <property type="match status" value="1"/>
</dbReference>
<feature type="binding site" evidence="2">
    <location>
        <begin position="125"/>
        <end position="126"/>
    </location>
    <ligand>
        <name>ATP</name>
        <dbReference type="ChEBI" id="CHEBI:30616"/>
    </ligand>
</feature>
<feature type="binding site" evidence="2">
    <location>
        <position position="217"/>
    </location>
    <ligand>
        <name>ATP</name>
        <dbReference type="ChEBI" id="CHEBI:30616"/>
    </ligand>
</feature>
<dbReference type="HAMAP" id="MF_02128">
    <property type="entry name" value="TMP_kinase"/>
    <property type="match status" value="1"/>
</dbReference>
<dbReference type="Pfam" id="PF02769">
    <property type="entry name" value="AIRS_C"/>
    <property type="match status" value="1"/>
</dbReference>